<dbReference type="AlphaFoldDB" id="A0A1C4YQK9"/>
<accession>A0A1C4YQK9</accession>
<dbReference type="Proteomes" id="UP000198224">
    <property type="component" value="Chromosome I"/>
</dbReference>
<protein>
    <submittedName>
        <fullName evidence="1">Uncharacterized protein</fullName>
    </submittedName>
</protein>
<name>A0A1C4YQK9_9ACTN</name>
<proteinExistence type="predicted"/>
<evidence type="ECO:0000313" key="2">
    <source>
        <dbReference type="Proteomes" id="UP000198224"/>
    </source>
</evidence>
<dbReference type="EMBL" id="LT607409">
    <property type="protein sequence ID" value="SCF22948.1"/>
    <property type="molecule type" value="Genomic_DNA"/>
</dbReference>
<reference evidence="2" key="1">
    <citation type="submission" date="2016-06" db="EMBL/GenBank/DDBJ databases">
        <authorList>
            <person name="Varghese N."/>
            <person name="Submissions Spin"/>
        </authorList>
    </citation>
    <scope>NUCLEOTIDE SEQUENCE [LARGE SCALE GENOMIC DNA]</scope>
    <source>
        <strain evidence="2">DSM 45160</strain>
    </source>
</reference>
<evidence type="ECO:0000313" key="1">
    <source>
        <dbReference type="EMBL" id="SCF22948.1"/>
    </source>
</evidence>
<dbReference type="RefSeq" id="WP_231924333.1">
    <property type="nucleotide sequence ID" value="NZ_LT607409.1"/>
</dbReference>
<keyword evidence="2" id="KW-1185">Reference proteome</keyword>
<sequence length="263" mass="28530">MTTFRLLAQTSRSARFAKVTVEVAASDRSDVEVTAAATDEHRREAELGARWALHRSPTEVRVTVTDVVTTDVDTGLGDVYEATARAVWQALSIEHPVPYVGFSDPEMIASWLKGAVGRRLDAVTEARHWSEGRREPDAASLLHAWLYFEGGMPVNLHGRGDQLLLAKEKPYRSTDLDEYGEIRVGPTRHPDVLSRFIGARLTDGAVILGHGGDTVSAGIVLRFEKGDLVIGTLGDEWVLAVGSVPSAAAHYWAVQPFVYGGGG</sequence>
<gene>
    <name evidence="1" type="ORF">GA0070612_5092</name>
</gene>
<organism evidence="1 2">
    <name type="scientific">Micromonospora chokoriensis</name>
    <dbReference type="NCBI Taxonomy" id="356851"/>
    <lineage>
        <taxon>Bacteria</taxon>
        <taxon>Bacillati</taxon>
        <taxon>Actinomycetota</taxon>
        <taxon>Actinomycetes</taxon>
        <taxon>Micromonosporales</taxon>
        <taxon>Micromonosporaceae</taxon>
        <taxon>Micromonospora</taxon>
    </lineage>
</organism>